<keyword evidence="1" id="KW-0812">Transmembrane</keyword>
<evidence type="ECO:0000259" key="2">
    <source>
        <dbReference type="Pfam" id="PF13449"/>
    </source>
</evidence>
<keyword evidence="1" id="KW-1133">Transmembrane helix</keyword>
<dbReference type="PIRSF" id="PIRSF031900">
    <property type="entry name" value="UCP031900"/>
    <property type="match status" value="1"/>
</dbReference>
<dbReference type="Proteomes" id="UP001268683">
    <property type="component" value="Chromosome"/>
</dbReference>
<protein>
    <submittedName>
        <fullName evidence="3">Esterase-like activity of phytase family protein</fullName>
    </submittedName>
</protein>
<dbReference type="Pfam" id="PF13449">
    <property type="entry name" value="Phytase-like"/>
    <property type="match status" value="1"/>
</dbReference>
<evidence type="ECO:0000256" key="1">
    <source>
        <dbReference type="SAM" id="Phobius"/>
    </source>
</evidence>
<sequence length="370" mass="41551">MTIKPISRIRIFFRSLLLIIPLSLAGYFLWPAAPLEPLKPVTSQEKTTNNAAYVQSVNQSGKDIAVSVSPWVLNPDNPEQAQFGSLSLNWAKRLETTDPEFGGVSGLSLIEATNQIVSFRSITDTGYVFSLHVSEPRQGDMMSISHFRPVLNRGEEKGDSDSEAVIVMPFGFDLITYERNHRIMVGDIRLKNPPRIDLLPLNGGIESADISPLTKRLTLLAEDPREGEEYIPLWISRMPLDEGRVDLTYDEYKYNSPEGYKPTDITFLPDGSMLILHRRWTPLEGTSAKITHVPVTQLQKPEGSLIQSILLADLSKEMAVDNFEGLEVIEGEGFYTLFIISDDNFRDAQETLLLSFRLDKAILENIKIDP</sequence>
<name>A0AA52HA60_9PROT</name>
<reference evidence="3" key="1">
    <citation type="submission" date="2023-04" db="EMBL/GenBank/DDBJ databases">
        <title>Complete genome sequence of Temperatibacter marinus.</title>
        <authorList>
            <person name="Rong J.-C."/>
            <person name="Yi M.-L."/>
            <person name="Zhao Q."/>
        </authorList>
    </citation>
    <scope>NUCLEOTIDE SEQUENCE</scope>
    <source>
        <strain evidence="3">NBRC 110045</strain>
    </source>
</reference>
<evidence type="ECO:0000313" key="4">
    <source>
        <dbReference type="Proteomes" id="UP001268683"/>
    </source>
</evidence>
<dbReference type="InterPro" id="IPR027372">
    <property type="entry name" value="Phytase-like_dom"/>
</dbReference>
<dbReference type="SUPFAM" id="SSF82171">
    <property type="entry name" value="DPP6 N-terminal domain-like"/>
    <property type="match status" value="1"/>
</dbReference>
<accession>A0AA52HA60</accession>
<dbReference type="InterPro" id="IPR014567">
    <property type="entry name" value="UCP031900"/>
</dbReference>
<dbReference type="KEGG" id="tmk:QGN29_04530"/>
<organism evidence="3 4">
    <name type="scientific">Temperatibacter marinus</name>
    <dbReference type="NCBI Taxonomy" id="1456591"/>
    <lineage>
        <taxon>Bacteria</taxon>
        <taxon>Pseudomonadati</taxon>
        <taxon>Pseudomonadota</taxon>
        <taxon>Alphaproteobacteria</taxon>
        <taxon>Kordiimonadales</taxon>
        <taxon>Temperatibacteraceae</taxon>
        <taxon>Temperatibacter</taxon>
    </lineage>
</organism>
<dbReference type="AlphaFoldDB" id="A0AA52HA60"/>
<feature type="transmembrane region" description="Helical" evidence="1">
    <location>
        <begin position="12"/>
        <end position="30"/>
    </location>
</feature>
<evidence type="ECO:0000313" key="3">
    <source>
        <dbReference type="EMBL" id="WND03639.1"/>
    </source>
</evidence>
<dbReference type="EMBL" id="CP123872">
    <property type="protein sequence ID" value="WND03639.1"/>
    <property type="molecule type" value="Genomic_DNA"/>
</dbReference>
<dbReference type="RefSeq" id="WP_310799492.1">
    <property type="nucleotide sequence ID" value="NZ_CP123872.1"/>
</dbReference>
<feature type="domain" description="Phytase-like" evidence="2">
    <location>
        <begin position="100"/>
        <end position="345"/>
    </location>
</feature>
<proteinExistence type="predicted"/>
<gene>
    <name evidence="3" type="ORF">QGN29_04530</name>
</gene>
<keyword evidence="1" id="KW-0472">Membrane</keyword>
<keyword evidence="4" id="KW-1185">Reference proteome</keyword>